<organism evidence="6 7">
    <name type="scientific">Diplodia seriata</name>
    <dbReference type="NCBI Taxonomy" id="420778"/>
    <lineage>
        <taxon>Eukaryota</taxon>
        <taxon>Fungi</taxon>
        <taxon>Dikarya</taxon>
        <taxon>Ascomycota</taxon>
        <taxon>Pezizomycotina</taxon>
        <taxon>Dothideomycetes</taxon>
        <taxon>Dothideomycetes incertae sedis</taxon>
        <taxon>Botryosphaeriales</taxon>
        <taxon>Botryosphaeriaceae</taxon>
        <taxon>Diplodia</taxon>
    </lineage>
</organism>
<dbReference type="GeneID" id="92010003"/>
<accession>A0ABR3CHR6</accession>
<comment type="caution">
    <text evidence="6">The sequence shown here is derived from an EMBL/GenBank/DDBJ whole genome shotgun (WGS) entry which is preliminary data.</text>
</comment>
<evidence type="ECO:0000256" key="1">
    <source>
        <dbReference type="ARBA" id="ARBA00005964"/>
    </source>
</evidence>
<dbReference type="InterPro" id="IPR002018">
    <property type="entry name" value="CarbesteraseB"/>
</dbReference>
<gene>
    <name evidence="6" type="ORF">SLS55_005918</name>
</gene>
<dbReference type="Proteomes" id="UP001430584">
    <property type="component" value="Unassembled WGS sequence"/>
</dbReference>
<protein>
    <recommendedName>
        <fullName evidence="3">Carboxylic ester hydrolase</fullName>
        <ecNumber evidence="3">3.1.1.-</ecNumber>
    </recommendedName>
</protein>
<keyword evidence="2 3" id="KW-0378">Hydrolase</keyword>
<dbReference type="InterPro" id="IPR019826">
    <property type="entry name" value="Carboxylesterase_B_AS"/>
</dbReference>
<evidence type="ECO:0000259" key="5">
    <source>
        <dbReference type="Pfam" id="PF00135"/>
    </source>
</evidence>
<dbReference type="InterPro" id="IPR019819">
    <property type="entry name" value="Carboxylesterase_B_CS"/>
</dbReference>
<name>A0ABR3CHR6_9PEZI</name>
<dbReference type="SUPFAM" id="SSF53474">
    <property type="entry name" value="alpha/beta-Hydrolases"/>
    <property type="match status" value="1"/>
</dbReference>
<dbReference type="EMBL" id="JAJVCZ030000005">
    <property type="protein sequence ID" value="KAL0260172.1"/>
    <property type="molecule type" value="Genomic_DNA"/>
</dbReference>
<dbReference type="PROSITE" id="PS00941">
    <property type="entry name" value="CARBOXYLESTERASE_B_2"/>
    <property type="match status" value="1"/>
</dbReference>
<reference evidence="6 7" key="1">
    <citation type="submission" date="2024-02" db="EMBL/GenBank/DDBJ databases">
        <title>De novo assembly and annotation of 12 fungi associated with fruit tree decline syndrome in Ontario, Canada.</title>
        <authorList>
            <person name="Sulman M."/>
            <person name="Ellouze W."/>
            <person name="Ilyukhin E."/>
        </authorList>
    </citation>
    <scope>NUCLEOTIDE SEQUENCE [LARGE SCALE GENOMIC DNA]</scope>
    <source>
        <strain evidence="6 7">FDS-637</strain>
    </source>
</reference>
<dbReference type="PANTHER" id="PTHR11559">
    <property type="entry name" value="CARBOXYLESTERASE"/>
    <property type="match status" value="1"/>
</dbReference>
<dbReference type="Gene3D" id="3.40.50.1820">
    <property type="entry name" value="alpha/beta hydrolase"/>
    <property type="match status" value="1"/>
</dbReference>
<dbReference type="RefSeq" id="XP_066633201.1">
    <property type="nucleotide sequence ID" value="XM_066777359.1"/>
</dbReference>
<dbReference type="PROSITE" id="PS00122">
    <property type="entry name" value="CARBOXYLESTERASE_B_1"/>
    <property type="match status" value="1"/>
</dbReference>
<keyword evidence="7" id="KW-1185">Reference proteome</keyword>
<comment type="similarity">
    <text evidence="1 3">Belongs to the type-B carboxylesterase/lipase family.</text>
</comment>
<feature type="domain" description="Carboxylesterase type B" evidence="5">
    <location>
        <begin position="21"/>
        <end position="488"/>
    </location>
</feature>
<feature type="compositionally biased region" description="Polar residues" evidence="4">
    <location>
        <begin position="332"/>
        <end position="341"/>
    </location>
</feature>
<proteinExistence type="inferred from homology"/>
<dbReference type="Pfam" id="PF00135">
    <property type="entry name" value="COesterase"/>
    <property type="match status" value="1"/>
</dbReference>
<dbReference type="InterPro" id="IPR029058">
    <property type="entry name" value="AB_hydrolase_fold"/>
</dbReference>
<feature type="region of interest" description="Disordered" evidence="4">
    <location>
        <begin position="319"/>
        <end position="341"/>
    </location>
</feature>
<sequence>MATTEMPSHTDWPQTSDYVPGVNVFKGIRYANAPTGEYRWAHPPHPDTWTGIRNATEYPPECPQTSSPFGGGAVSGDEDCLFLNIYTPANFTTTSNYPVYFWIYGGRYSGGSSSALTYEGSGLASQGVVVVTVNYRLGALGFLAHPDLTADAGIPSGNWGIHDQIAALHWTNENIQNFGGNPSQITIGGQSAGAGSALTHVYSPLSAGLFQGAIAESGARDPHDPLTGSLASSHRNMSAALAEGITYFSELNVSTIAEARNLSVETILSTGTTQDTIFAGTMFDGNPAYQEPPLYRPVVDGYVLPHTYAQLLANRSQNDVPVMTGNNKDESGASSPAASTNVSAYNSTNKALFEPLGLFERFFDLFPAHTAEDAAMQTNNYYRNTSLVSTMGWVKDWVAGGAKSNVYTYYWTHAPPGQSAGAFHGSELNYAFDNIPWGTTLQNEALNWTSLDRTVATTLSHYWVNFIKNGDPNGGDLAVWEPATQANSSKTAMHLGGPVWGAVPVGSDEVVGLIEDFFAAQSSY</sequence>
<dbReference type="EC" id="3.1.1.-" evidence="3"/>
<evidence type="ECO:0000256" key="3">
    <source>
        <dbReference type="RuleBase" id="RU361235"/>
    </source>
</evidence>
<dbReference type="InterPro" id="IPR050309">
    <property type="entry name" value="Type-B_Carboxylest/Lipase"/>
</dbReference>
<evidence type="ECO:0000256" key="4">
    <source>
        <dbReference type="SAM" id="MobiDB-lite"/>
    </source>
</evidence>
<evidence type="ECO:0000313" key="6">
    <source>
        <dbReference type="EMBL" id="KAL0260172.1"/>
    </source>
</evidence>
<evidence type="ECO:0000256" key="2">
    <source>
        <dbReference type="ARBA" id="ARBA00022801"/>
    </source>
</evidence>
<evidence type="ECO:0000313" key="7">
    <source>
        <dbReference type="Proteomes" id="UP001430584"/>
    </source>
</evidence>